<evidence type="ECO:0000256" key="4">
    <source>
        <dbReference type="ARBA" id="ARBA00023136"/>
    </source>
</evidence>
<dbReference type="EMBL" id="KZ825806">
    <property type="protein sequence ID" value="PYH98970.1"/>
    <property type="molecule type" value="Genomic_DNA"/>
</dbReference>
<comment type="subcellular location">
    <subcellularLocation>
        <location evidence="1">Membrane</location>
        <topology evidence="1">Multi-pass membrane protein</topology>
    </subcellularLocation>
</comment>
<feature type="domain" description="Rhodopsin" evidence="8">
    <location>
        <begin position="44"/>
        <end position="289"/>
    </location>
</feature>
<evidence type="ECO:0000259" key="8">
    <source>
        <dbReference type="Pfam" id="PF20684"/>
    </source>
</evidence>
<name>A0A319DMX6_9EURO</name>
<accession>A0A319DMX6</accession>
<dbReference type="PANTHER" id="PTHR33048:SF129">
    <property type="entry name" value="INTEGRAL MEMBRANE PROTEIN-RELATED"/>
    <property type="match status" value="1"/>
</dbReference>
<dbReference type="STRING" id="1448320.A0A319DMX6"/>
<comment type="similarity">
    <text evidence="5">Belongs to the SAT4 family.</text>
</comment>
<evidence type="ECO:0000256" key="1">
    <source>
        <dbReference type="ARBA" id="ARBA00004141"/>
    </source>
</evidence>
<organism evidence="9 10">
    <name type="scientific">Aspergillus ellipticus CBS 707.79</name>
    <dbReference type="NCBI Taxonomy" id="1448320"/>
    <lineage>
        <taxon>Eukaryota</taxon>
        <taxon>Fungi</taxon>
        <taxon>Dikarya</taxon>
        <taxon>Ascomycota</taxon>
        <taxon>Pezizomycotina</taxon>
        <taxon>Eurotiomycetes</taxon>
        <taxon>Eurotiomycetidae</taxon>
        <taxon>Eurotiales</taxon>
        <taxon>Aspergillaceae</taxon>
        <taxon>Aspergillus</taxon>
        <taxon>Aspergillus subgen. Circumdati</taxon>
    </lineage>
</organism>
<feature type="transmembrane region" description="Helical" evidence="7">
    <location>
        <begin position="261"/>
        <end position="285"/>
    </location>
</feature>
<dbReference type="AlphaFoldDB" id="A0A319DMX6"/>
<evidence type="ECO:0000256" key="5">
    <source>
        <dbReference type="ARBA" id="ARBA00038359"/>
    </source>
</evidence>
<dbReference type="Proteomes" id="UP000247810">
    <property type="component" value="Unassembled WGS sequence"/>
</dbReference>
<dbReference type="VEuPathDB" id="FungiDB:BO71DRAFT_370017"/>
<dbReference type="InterPro" id="IPR052337">
    <property type="entry name" value="SAT4-like"/>
</dbReference>
<keyword evidence="3 7" id="KW-1133">Transmembrane helix</keyword>
<keyword evidence="4 7" id="KW-0472">Membrane</keyword>
<keyword evidence="2 7" id="KW-0812">Transmembrane</keyword>
<evidence type="ECO:0000256" key="3">
    <source>
        <dbReference type="ARBA" id="ARBA00022989"/>
    </source>
</evidence>
<feature type="transmembrane region" description="Helical" evidence="7">
    <location>
        <begin position="225"/>
        <end position="249"/>
    </location>
</feature>
<feature type="transmembrane region" description="Helical" evidence="7">
    <location>
        <begin position="190"/>
        <end position="213"/>
    </location>
</feature>
<protein>
    <recommendedName>
        <fullName evidence="8">Rhodopsin domain-containing protein</fullName>
    </recommendedName>
</protein>
<sequence>MKLPPASVLASWPTPNYVDPVTRGNSVLIVGIVFLALATLVTILRLYTRFRITCTPGFDDFLIVVALGFAIGMTVVTSLATTRWGWNRHIWDIPLTWLPNVEKYNLAFQICFSMASSITKLSLLWFCKRLVGTGSKGLYWGYNVVLIIAMVIVTICCLLFLFISIFQCTPIHAFWDLEPTYPYHCVNDGAAVFSASVVNIFTDFLSTVVPMPLIWNLKLPVRQRIAVISIFALGILVNVAGSLRTVYVWKSMIASYDSTWMGWPILLAASVEINIGLICASAPALRPLVGFFLPHLLWSTRRYSSAYGGRSRGQKLWASTGPSKESNIKAEDRLYDLEGDTDRLEVLRTVEMETFSESRRPSNVAGNVSNVVSNRTRVATPTHHIDLKNQGVVFTSPGSDASSERLTRDSHGGPAYDDHKNFI</sequence>
<dbReference type="InterPro" id="IPR049326">
    <property type="entry name" value="Rhodopsin_dom_fungi"/>
</dbReference>
<evidence type="ECO:0000256" key="6">
    <source>
        <dbReference type="SAM" id="MobiDB-lite"/>
    </source>
</evidence>
<dbReference type="GO" id="GO:0016020">
    <property type="term" value="C:membrane"/>
    <property type="evidence" value="ECO:0007669"/>
    <property type="project" value="UniProtKB-SubCell"/>
</dbReference>
<dbReference type="PANTHER" id="PTHR33048">
    <property type="entry name" value="PTH11-LIKE INTEGRAL MEMBRANE PROTEIN (AFU_ORTHOLOGUE AFUA_5G11245)"/>
    <property type="match status" value="1"/>
</dbReference>
<dbReference type="Pfam" id="PF20684">
    <property type="entry name" value="Fung_rhodopsin"/>
    <property type="match status" value="1"/>
</dbReference>
<feature type="compositionally biased region" description="Basic and acidic residues" evidence="6">
    <location>
        <begin position="402"/>
        <end position="423"/>
    </location>
</feature>
<evidence type="ECO:0000256" key="7">
    <source>
        <dbReference type="SAM" id="Phobius"/>
    </source>
</evidence>
<feature type="compositionally biased region" description="Polar residues" evidence="6">
    <location>
        <begin position="392"/>
        <end position="401"/>
    </location>
</feature>
<evidence type="ECO:0000313" key="9">
    <source>
        <dbReference type="EMBL" id="PYH98970.1"/>
    </source>
</evidence>
<feature type="transmembrane region" description="Helical" evidence="7">
    <location>
        <begin position="60"/>
        <end position="86"/>
    </location>
</feature>
<feature type="transmembrane region" description="Helical" evidence="7">
    <location>
        <begin position="139"/>
        <end position="166"/>
    </location>
</feature>
<proteinExistence type="inferred from homology"/>
<reference evidence="9 10" key="1">
    <citation type="submission" date="2018-02" db="EMBL/GenBank/DDBJ databases">
        <title>The genomes of Aspergillus section Nigri reveals drivers in fungal speciation.</title>
        <authorList>
            <consortium name="DOE Joint Genome Institute"/>
            <person name="Vesth T.C."/>
            <person name="Nybo J."/>
            <person name="Theobald S."/>
            <person name="Brandl J."/>
            <person name="Frisvad J.C."/>
            <person name="Nielsen K.F."/>
            <person name="Lyhne E.K."/>
            <person name="Kogle M.E."/>
            <person name="Kuo A."/>
            <person name="Riley R."/>
            <person name="Clum A."/>
            <person name="Nolan M."/>
            <person name="Lipzen A."/>
            <person name="Salamov A."/>
            <person name="Henrissat B."/>
            <person name="Wiebenga A."/>
            <person name="De vries R.P."/>
            <person name="Grigoriev I.V."/>
            <person name="Mortensen U.H."/>
            <person name="Andersen M.R."/>
            <person name="Baker S.E."/>
        </authorList>
    </citation>
    <scope>NUCLEOTIDE SEQUENCE [LARGE SCALE GENOMIC DNA]</scope>
    <source>
        <strain evidence="9 10">CBS 707.79</strain>
    </source>
</reference>
<feature type="transmembrane region" description="Helical" evidence="7">
    <location>
        <begin position="27"/>
        <end position="48"/>
    </location>
</feature>
<evidence type="ECO:0000256" key="2">
    <source>
        <dbReference type="ARBA" id="ARBA00022692"/>
    </source>
</evidence>
<evidence type="ECO:0000313" key="10">
    <source>
        <dbReference type="Proteomes" id="UP000247810"/>
    </source>
</evidence>
<dbReference type="OrthoDB" id="4525788at2759"/>
<keyword evidence="10" id="KW-1185">Reference proteome</keyword>
<gene>
    <name evidence="9" type="ORF">BO71DRAFT_370017</name>
</gene>
<feature type="region of interest" description="Disordered" evidence="6">
    <location>
        <begin position="392"/>
        <end position="423"/>
    </location>
</feature>